<dbReference type="InterPro" id="IPR005119">
    <property type="entry name" value="LysR_subst-bd"/>
</dbReference>
<proteinExistence type="inferred from homology"/>
<sequence length="299" mass="33505">MKLPLDTLPTFQIAAQSESFSQAAKALHLTDSAVSHQMKRLEEAVGVALFERHGRTVRLSPEGRVFLGTVQMMLGSLDDSVRVMHRSAGLSGTITIACSSMFGSKWLSRHLRDFVERHPHVGCQLKLVDNERVIFEDDADVAVLFGSGPWPNHVVRLLGQVNLAPVCSPRLFSARIGMPKDVKELTDYTIIHQDDGTEWRQWTEAANLSGLGLFRRHIYCNDTGFAIDLAYHGGGITLASDELADSYVKEGSLIRPFSVTIEVSGGWYLISDRRRHQEMRVQLFFEWISSYFPKSKIVS</sequence>
<evidence type="ECO:0000256" key="3">
    <source>
        <dbReference type="ARBA" id="ARBA00023125"/>
    </source>
</evidence>
<dbReference type="InterPro" id="IPR036390">
    <property type="entry name" value="WH_DNA-bd_sf"/>
</dbReference>
<dbReference type="InterPro" id="IPR000847">
    <property type="entry name" value="LysR_HTH_N"/>
</dbReference>
<gene>
    <name evidence="6" type="ORF">QOZ99_001842</name>
</gene>
<dbReference type="Gene3D" id="1.10.10.10">
    <property type="entry name" value="Winged helix-like DNA-binding domain superfamily/Winged helix DNA-binding domain"/>
    <property type="match status" value="1"/>
</dbReference>
<dbReference type="CDD" id="cd00090">
    <property type="entry name" value="HTH_ARSR"/>
    <property type="match status" value="1"/>
</dbReference>
<dbReference type="PANTHER" id="PTHR30537">
    <property type="entry name" value="HTH-TYPE TRANSCRIPTIONAL REGULATOR"/>
    <property type="match status" value="1"/>
</dbReference>
<keyword evidence="4" id="KW-0804">Transcription</keyword>
<dbReference type="RefSeq" id="WP_306889669.1">
    <property type="nucleotide sequence ID" value="NZ_JAUSVR010000004.1"/>
</dbReference>
<feature type="domain" description="HTH lysR-type" evidence="5">
    <location>
        <begin position="1"/>
        <end position="60"/>
    </location>
</feature>
<evidence type="ECO:0000259" key="5">
    <source>
        <dbReference type="PROSITE" id="PS50931"/>
    </source>
</evidence>
<dbReference type="EMBL" id="JAUSVR010000004">
    <property type="protein sequence ID" value="MDQ0510954.1"/>
    <property type="molecule type" value="Genomic_DNA"/>
</dbReference>
<organism evidence="6 7">
    <name type="scientific">Ancylobacter amanitiformis</name>
    <dbReference type="NCBI Taxonomy" id="217069"/>
    <lineage>
        <taxon>Bacteria</taxon>
        <taxon>Pseudomonadati</taxon>
        <taxon>Pseudomonadota</taxon>
        <taxon>Alphaproteobacteria</taxon>
        <taxon>Hyphomicrobiales</taxon>
        <taxon>Xanthobacteraceae</taxon>
        <taxon>Ancylobacter</taxon>
    </lineage>
</organism>
<dbReference type="InterPro" id="IPR036388">
    <property type="entry name" value="WH-like_DNA-bd_sf"/>
</dbReference>
<dbReference type="PROSITE" id="PS50931">
    <property type="entry name" value="HTH_LYSR"/>
    <property type="match status" value="1"/>
</dbReference>
<evidence type="ECO:0000256" key="4">
    <source>
        <dbReference type="ARBA" id="ARBA00023163"/>
    </source>
</evidence>
<dbReference type="InterPro" id="IPR011991">
    <property type="entry name" value="ArsR-like_HTH"/>
</dbReference>
<reference evidence="6 7" key="1">
    <citation type="submission" date="2023-07" db="EMBL/GenBank/DDBJ databases">
        <title>Genomic Encyclopedia of Type Strains, Phase IV (KMG-IV): sequencing the most valuable type-strain genomes for metagenomic binning, comparative biology and taxonomic classification.</title>
        <authorList>
            <person name="Goeker M."/>
        </authorList>
    </citation>
    <scope>NUCLEOTIDE SEQUENCE [LARGE SCALE GENOMIC DNA]</scope>
    <source>
        <strain evidence="6 7">DSM 15561</strain>
    </source>
</reference>
<accession>A0ABU0LQI2</accession>
<evidence type="ECO:0000256" key="1">
    <source>
        <dbReference type="ARBA" id="ARBA00009437"/>
    </source>
</evidence>
<dbReference type="Pfam" id="PF03466">
    <property type="entry name" value="LysR_substrate"/>
    <property type="match status" value="1"/>
</dbReference>
<comment type="similarity">
    <text evidence="1">Belongs to the LysR transcriptional regulatory family.</text>
</comment>
<dbReference type="PANTHER" id="PTHR30537:SF74">
    <property type="entry name" value="HTH-TYPE TRANSCRIPTIONAL REGULATOR TRPI"/>
    <property type="match status" value="1"/>
</dbReference>
<comment type="caution">
    <text evidence="6">The sequence shown here is derived from an EMBL/GenBank/DDBJ whole genome shotgun (WGS) entry which is preliminary data.</text>
</comment>
<dbReference type="PRINTS" id="PR00039">
    <property type="entry name" value="HTHLYSR"/>
</dbReference>
<keyword evidence="7" id="KW-1185">Reference proteome</keyword>
<name>A0ABU0LQI2_9HYPH</name>
<dbReference type="Proteomes" id="UP001235094">
    <property type="component" value="Unassembled WGS sequence"/>
</dbReference>
<evidence type="ECO:0000313" key="6">
    <source>
        <dbReference type="EMBL" id="MDQ0510954.1"/>
    </source>
</evidence>
<dbReference type="SUPFAM" id="SSF53850">
    <property type="entry name" value="Periplasmic binding protein-like II"/>
    <property type="match status" value="1"/>
</dbReference>
<protein>
    <submittedName>
        <fullName evidence="6">LysR family glycine cleavage system transcriptional activator</fullName>
    </submittedName>
</protein>
<evidence type="ECO:0000256" key="2">
    <source>
        <dbReference type="ARBA" id="ARBA00023015"/>
    </source>
</evidence>
<dbReference type="InterPro" id="IPR058163">
    <property type="entry name" value="LysR-type_TF_proteobact-type"/>
</dbReference>
<dbReference type="Gene3D" id="3.40.190.10">
    <property type="entry name" value="Periplasmic binding protein-like II"/>
    <property type="match status" value="2"/>
</dbReference>
<evidence type="ECO:0000313" key="7">
    <source>
        <dbReference type="Proteomes" id="UP001235094"/>
    </source>
</evidence>
<keyword evidence="2" id="KW-0805">Transcription regulation</keyword>
<dbReference type="Pfam" id="PF00126">
    <property type="entry name" value="HTH_1"/>
    <property type="match status" value="1"/>
</dbReference>
<dbReference type="SUPFAM" id="SSF46785">
    <property type="entry name" value="Winged helix' DNA-binding domain"/>
    <property type="match status" value="1"/>
</dbReference>
<keyword evidence="3" id="KW-0238">DNA-binding</keyword>